<sequence length="338" mass="35066">MTWVWVVGLVLAAFATRWGAEQLAAPLKAVRQRYGFTGAAGGPLVALGSASPDVGINVVSAATGAGAVGLGSMLGSTVVSIPITVAVGYAAFRKNRATSDKKPAEQGEGLRIEKGAVLIDALPYLAVVALFAVLILPPAWRGLQPIDGLIAVVAYVIYLGQALFRGRGGERGQVSWSGKQTLLTLGGVAALAVGSYVLVTGTQQIGSALGLAPLVSGLFITAFMTALPQVFTTWSVVRSGQVTSGITSVFADHTMTFTLAVLPLAIVTVPVQNYPVVLTVMAFVALMPVLFAVLSYRRERHDSYGFILRDVVMLGGALIAYLLCTAAVLFFLAGAGGR</sequence>
<name>A0A512IFJ6_9MICC</name>
<organism evidence="7 8">
    <name type="scientific">Kocuria turfanensis</name>
    <dbReference type="NCBI Taxonomy" id="388357"/>
    <lineage>
        <taxon>Bacteria</taxon>
        <taxon>Bacillati</taxon>
        <taxon>Actinomycetota</taxon>
        <taxon>Actinomycetes</taxon>
        <taxon>Micrococcales</taxon>
        <taxon>Micrococcaceae</taxon>
        <taxon>Kocuria</taxon>
    </lineage>
</organism>
<dbReference type="GO" id="GO:0055085">
    <property type="term" value="P:transmembrane transport"/>
    <property type="evidence" value="ECO:0007669"/>
    <property type="project" value="InterPro"/>
</dbReference>
<feature type="transmembrane region" description="Helical" evidence="5">
    <location>
        <begin position="211"/>
        <end position="237"/>
    </location>
</feature>
<dbReference type="STRING" id="388357.GCA_001580365_03724"/>
<evidence type="ECO:0000313" key="7">
    <source>
        <dbReference type="EMBL" id="GEO96471.1"/>
    </source>
</evidence>
<protein>
    <recommendedName>
        <fullName evidence="6">Sodium/calcium exchanger membrane region domain-containing protein</fullName>
    </recommendedName>
</protein>
<proteinExistence type="predicted"/>
<gene>
    <name evidence="7" type="ORF">KTU01_25940</name>
</gene>
<keyword evidence="4 5" id="KW-0472">Membrane</keyword>
<feature type="transmembrane region" description="Helical" evidence="5">
    <location>
        <begin position="181"/>
        <end position="199"/>
    </location>
</feature>
<keyword evidence="8" id="KW-1185">Reference proteome</keyword>
<feature type="transmembrane region" description="Helical" evidence="5">
    <location>
        <begin position="249"/>
        <end position="268"/>
    </location>
</feature>
<dbReference type="RefSeq" id="WP_062737361.1">
    <property type="nucleotide sequence ID" value="NZ_BJZS01000087.1"/>
</dbReference>
<keyword evidence="2 5" id="KW-0812">Transmembrane</keyword>
<feature type="domain" description="Sodium/calcium exchanger membrane region" evidence="6">
    <location>
        <begin position="181"/>
        <end position="318"/>
    </location>
</feature>
<evidence type="ECO:0000313" key="8">
    <source>
        <dbReference type="Proteomes" id="UP000321103"/>
    </source>
</evidence>
<dbReference type="Pfam" id="PF01699">
    <property type="entry name" value="Na_Ca_ex"/>
    <property type="match status" value="2"/>
</dbReference>
<evidence type="ECO:0000259" key="6">
    <source>
        <dbReference type="Pfam" id="PF01699"/>
    </source>
</evidence>
<keyword evidence="3 5" id="KW-1133">Transmembrane helix</keyword>
<comment type="caution">
    <text evidence="7">The sequence shown here is derived from an EMBL/GenBank/DDBJ whole genome shotgun (WGS) entry which is preliminary data.</text>
</comment>
<feature type="transmembrane region" description="Helical" evidence="5">
    <location>
        <begin position="116"/>
        <end position="136"/>
    </location>
</feature>
<evidence type="ECO:0000256" key="3">
    <source>
        <dbReference type="ARBA" id="ARBA00022989"/>
    </source>
</evidence>
<dbReference type="Proteomes" id="UP000321103">
    <property type="component" value="Unassembled WGS sequence"/>
</dbReference>
<dbReference type="AlphaFoldDB" id="A0A512IFJ6"/>
<feature type="domain" description="Sodium/calcium exchanger membrane region" evidence="6">
    <location>
        <begin position="7"/>
        <end position="160"/>
    </location>
</feature>
<accession>A0A512IFJ6</accession>
<dbReference type="InterPro" id="IPR004837">
    <property type="entry name" value="NaCa_Exmemb"/>
</dbReference>
<feature type="transmembrane region" description="Helical" evidence="5">
    <location>
        <begin position="73"/>
        <end position="92"/>
    </location>
</feature>
<evidence type="ECO:0000256" key="2">
    <source>
        <dbReference type="ARBA" id="ARBA00022692"/>
    </source>
</evidence>
<evidence type="ECO:0000256" key="4">
    <source>
        <dbReference type="ARBA" id="ARBA00023136"/>
    </source>
</evidence>
<feature type="transmembrane region" description="Helical" evidence="5">
    <location>
        <begin position="306"/>
        <end position="333"/>
    </location>
</feature>
<reference evidence="7 8" key="1">
    <citation type="submission" date="2019-07" db="EMBL/GenBank/DDBJ databases">
        <title>Whole genome shotgun sequence of Kocuria turfanensis NBRC 107627.</title>
        <authorList>
            <person name="Hosoyama A."/>
            <person name="Uohara A."/>
            <person name="Ohji S."/>
            <person name="Ichikawa N."/>
        </authorList>
    </citation>
    <scope>NUCLEOTIDE SEQUENCE [LARGE SCALE GENOMIC DNA]</scope>
    <source>
        <strain evidence="7 8">NBRC 107627</strain>
    </source>
</reference>
<evidence type="ECO:0000256" key="5">
    <source>
        <dbReference type="SAM" id="Phobius"/>
    </source>
</evidence>
<comment type="subcellular location">
    <subcellularLocation>
        <location evidence="1">Membrane</location>
        <topology evidence="1">Multi-pass membrane protein</topology>
    </subcellularLocation>
</comment>
<evidence type="ECO:0000256" key="1">
    <source>
        <dbReference type="ARBA" id="ARBA00004141"/>
    </source>
</evidence>
<dbReference type="GO" id="GO:0016020">
    <property type="term" value="C:membrane"/>
    <property type="evidence" value="ECO:0007669"/>
    <property type="project" value="UniProtKB-SubCell"/>
</dbReference>
<dbReference type="Gene3D" id="1.20.1420.30">
    <property type="entry name" value="NCX, central ion-binding region"/>
    <property type="match status" value="1"/>
</dbReference>
<dbReference type="InterPro" id="IPR044880">
    <property type="entry name" value="NCX_ion-bd_dom_sf"/>
</dbReference>
<feature type="transmembrane region" description="Helical" evidence="5">
    <location>
        <begin position="274"/>
        <end position="294"/>
    </location>
</feature>
<dbReference type="EMBL" id="BJZS01000087">
    <property type="protein sequence ID" value="GEO96471.1"/>
    <property type="molecule type" value="Genomic_DNA"/>
</dbReference>
<feature type="transmembrane region" description="Helical" evidence="5">
    <location>
        <begin position="142"/>
        <end position="160"/>
    </location>
</feature>